<dbReference type="InterPro" id="IPR011030">
    <property type="entry name" value="Lipovitellin_superhlx_dom"/>
</dbReference>
<dbReference type="Proteomes" id="UP000031599">
    <property type="component" value="Unassembled WGS sequence"/>
</dbReference>
<sequence length="635" mass="67420">MAWFALGSSEESAAVSEVREGEQQQRASLVHHARLSAASSQGRLCSFEPGTAMAYEVVSQTSVEIDMSRLADEVDAGGQAQVHATQDQAQQIDRSWHVELVAVARDDDGSSVLAARIDDGGITASNGAPTASAGLSDTFLIRVDPRCGIREFGWRSEGDLDAAREQQLMAAGLGFIAPSKTSEAGSYGGTSFDATGRYAARFNYEDGRINGAAVSYAIGSETGRVAPIAVEILASTIEVELAADAWFETLTNERDLEFSLGDRPFGTHFRSTQARRVAPNGFSPQVNLADGGWSFGRLGSKPRDPSTDFDEALREVPLDDALANYRELVASGSVSDYGNMLRDWLRANPEQTGELLARLRSGEFDQERIARSGLFYALGSANTEQAKGALVDILGAWPDVSHQIAAAHALSMVQQPTPEMIELVAAAANNEGLASIERGSMALALGTVANTAAAQDPELAAQARGQIHDWLAAPADEAQLGHALAAAGNAGHDELADVIGTYVDHESPTVRKQAAHAMRQMSPEQAYPHLEQALGDEDRVVRTSALETATSVARRHDQQPSEGLISLAADSLASAAQAEQRAAVALLGEAAKHGDAQADSLLREHLHAQLTSDDRNPERLAALGRSMSGHWKAAN</sequence>
<accession>A0A0C2A769</accession>
<protein>
    <recommendedName>
        <fullName evidence="3">HEAT repeat protein</fullName>
    </recommendedName>
</protein>
<organism evidence="1 2">
    <name type="scientific">Enhygromyxa salina</name>
    <dbReference type="NCBI Taxonomy" id="215803"/>
    <lineage>
        <taxon>Bacteria</taxon>
        <taxon>Pseudomonadati</taxon>
        <taxon>Myxococcota</taxon>
        <taxon>Polyangia</taxon>
        <taxon>Nannocystales</taxon>
        <taxon>Nannocystaceae</taxon>
        <taxon>Enhygromyxa</taxon>
    </lineage>
</organism>
<dbReference type="EMBL" id="JMCC02000003">
    <property type="protein sequence ID" value="KIG19273.1"/>
    <property type="molecule type" value="Genomic_DNA"/>
</dbReference>
<reference evidence="1 2" key="1">
    <citation type="submission" date="2014-12" db="EMBL/GenBank/DDBJ databases">
        <title>Genome assembly of Enhygromyxa salina DSM 15201.</title>
        <authorList>
            <person name="Sharma G."/>
            <person name="Subramanian S."/>
        </authorList>
    </citation>
    <scope>NUCLEOTIDE SEQUENCE [LARGE SCALE GENOMIC DNA]</scope>
    <source>
        <strain evidence="1 2">DSM 15201</strain>
    </source>
</reference>
<dbReference type="Pfam" id="PF13646">
    <property type="entry name" value="HEAT_2"/>
    <property type="match status" value="1"/>
</dbReference>
<dbReference type="Gene3D" id="1.25.10.20">
    <property type="entry name" value="Vitellinogen, superhelical"/>
    <property type="match status" value="1"/>
</dbReference>
<dbReference type="InterPro" id="IPR016024">
    <property type="entry name" value="ARM-type_fold"/>
</dbReference>
<comment type="caution">
    <text evidence="1">The sequence shown here is derived from an EMBL/GenBank/DDBJ whole genome shotgun (WGS) entry which is preliminary data.</text>
</comment>
<dbReference type="SUPFAM" id="SSF48371">
    <property type="entry name" value="ARM repeat"/>
    <property type="match status" value="1"/>
</dbReference>
<dbReference type="AlphaFoldDB" id="A0A0C2A769"/>
<name>A0A0C2A769_9BACT</name>
<gene>
    <name evidence="1" type="ORF">DB30_03829</name>
</gene>
<evidence type="ECO:0008006" key="3">
    <source>
        <dbReference type="Google" id="ProtNLM"/>
    </source>
</evidence>
<evidence type="ECO:0000313" key="2">
    <source>
        <dbReference type="Proteomes" id="UP000031599"/>
    </source>
</evidence>
<evidence type="ECO:0000313" key="1">
    <source>
        <dbReference type="EMBL" id="KIG19273.1"/>
    </source>
</evidence>
<proteinExistence type="predicted"/>